<feature type="region of interest" description="Disordered" evidence="1">
    <location>
        <begin position="50"/>
        <end position="84"/>
    </location>
</feature>
<reference evidence="2" key="1">
    <citation type="journal article" date="2020" name="BMC Genomics">
        <title>Correction to: Identification and distribution of gene clusters required for synthesis of sphingolipid metabolism inhibitors in diverse species of the filamentous fungus Fusarium.</title>
        <authorList>
            <person name="Kim H.S."/>
            <person name="Lohmar J.M."/>
            <person name="Busman M."/>
            <person name="Brown D.W."/>
            <person name="Naumann T.A."/>
            <person name="Divon H.H."/>
            <person name="Lysoe E."/>
            <person name="Uhlig S."/>
            <person name="Proctor R.H."/>
        </authorList>
    </citation>
    <scope>NUCLEOTIDE SEQUENCE</scope>
    <source>
        <strain evidence="2">NRRL 45417</strain>
    </source>
</reference>
<protein>
    <submittedName>
        <fullName evidence="2">Uncharacterized protein</fullName>
    </submittedName>
</protein>
<sequence>MVGHSSGRIFRKRRELAKTVRKKMIEEASYDPIQASKWNRRKRQVYENYHTRKAAMTEDERKAPSGGEETEKKRKRLDKAETHQQRLTATDYTQVYLDFLGPEWVTRWSSATPDDSRSVAGIALQLMATIGNSEIIDLLSRSDLYRYRTSTLFNITWTTQDDQTYRASETNSWLLTRENGWGRDRLERFNDHDGDNIYIAEGQYISGCIVATCFRVSDLLDVLAMEPERYRRREIRRQLRRARRARIIAQEMASLHSFLHVSLQQMAYGKSVNREKSTTVIPVARTRINSQKVFGEG</sequence>
<accession>A0A8H4SSQ7</accession>
<evidence type="ECO:0000313" key="2">
    <source>
        <dbReference type="EMBL" id="KAF4944905.1"/>
    </source>
</evidence>
<comment type="caution">
    <text evidence="2">The sequence shown here is derived from an EMBL/GenBank/DDBJ whole genome shotgun (WGS) entry which is preliminary data.</text>
</comment>
<gene>
    <name evidence="2" type="ORF">FGADI_12333</name>
</gene>
<evidence type="ECO:0000256" key="1">
    <source>
        <dbReference type="SAM" id="MobiDB-lite"/>
    </source>
</evidence>
<dbReference type="OrthoDB" id="5090216at2759"/>
<dbReference type="EMBL" id="JABFAI010000392">
    <property type="protein sequence ID" value="KAF4944905.1"/>
    <property type="molecule type" value="Genomic_DNA"/>
</dbReference>
<reference evidence="2" key="2">
    <citation type="submission" date="2020-05" db="EMBL/GenBank/DDBJ databases">
        <authorList>
            <person name="Kim H.-S."/>
            <person name="Proctor R.H."/>
            <person name="Brown D.W."/>
        </authorList>
    </citation>
    <scope>NUCLEOTIDE SEQUENCE</scope>
    <source>
        <strain evidence="2">NRRL 45417</strain>
    </source>
</reference>
<organism evidence="2 3">
    <name type="scientific">Fusarium gaditjirri</name>
    <dbReference type="NCBI Taxonomy" id="282569"/>
    <lineage>
        <taxon>Eukaryota</taxon>
        <taxon>Fungi</taxon>
        <taxon>Dikarya</taxon>
        <taxon>Ascomycota</taxon>
        <taxon>Pezizomycotina</taxon>
        <taxon>Sordariomycetes</taxon>
        <taxon>Hypocreomycetidae</taxon>
        <taxon>Hypocreales</taxon>
        <taxon>Nectriaceae</taxon>
        <taxon>Fusarium</taxon>
        <taxon>Fusarium nisikadoi species complex</taxon>
    </lineage>
</organism>
<proteinExistence type="predicted"/>
<name>A0A8H4SSQ7_9HYPO</name>
<dbReference type="AlphaFoldDB" id="A0A8H4SSQ7"/>
<keyword evidence="3" id="KW-1185">Reference proteome</keyword>
<evidence type="ECO:0000313" key="3">
    <source>
        <dbReference type="Proteomes" id="UP000604273"/>
    </source>
</evidence>
<dbReference type="Proteomes" id="UP000604273">
    <property type="component" value="Unassembled WGS sequence"/>
</dbReference>